<evidence type="ECO:0000256" key="1">
    <source>
        <dbReference type="ARBA" id="ARBA00009528"/>
    </source>
</evidence>
<protein>
    <submittedName>
        <fullName evidence="6">Zn-dependent exopeptidase</fullName>
    </submittedName>
</protein>
<dbReference type="OrthoDB" id="412814at2759"/>
<dbReference type="GO" id="GO:0030145">
    <property type="term" value="F:manganese ion binding"/>
    <property type="evidence" value="ECO:0007669"/>
    <property type="project" value="InterPro"/>
</dbReference>
<feature type="domain" description="Cytosol aminopeptidase" evidence="5">
    <location>
        <begin position="215"/>
        <end position="354"/>
    </location>
</feature>
<dbReference type="VEuPathDB" id="FungiDB:BD410DRAFT_845094"/>
<evidence type="ECO:0000259" key="5">
    <source>
        <dbReference type="Pfam" id="PF00883"/>
    </source>
</evidence>
<evidence type="ECO:0000256" key="3">
    <source>
        <dbReference type="ARBA" id="ARBA00022670"/>
    </source>
</evidence>
<dbReference type="PANTHER" id="PTHR11963">
    <property type="entry name" value="LEUCINE AMINOPEPTIDASE-RELATED"/>
    <property type="match status" value="1"/>
</dbReference>
<name>A0A4Y7PLY4_9AGAM</name>
<sequence>MRREIVVGKGVGVVKEVALTAGVKSVSLNGDVDGHTAAVGAHLTLHTFTLRSNRGANEKTSVSPLRRKRIKHNGTKLMELPGNLMTPTTFCERVEQAFSGVEIVRIHVRDKGTVCRSSRAWKLFSNEVNLTAWAEEKGMVHSRSRSLDFIHQPDIEFSEHFPQRRQWKVGTPKLLEIKTTNDRPLALVGKGITFDGGGISINPSADMKLMRGDMDAIYYTSTTFKPHTLIDIATLTGAMVIALGEHFSGVSSTSDTFWEELHAAGEHEYDRFWRMPLDDESDRRFIHRMRTCVMYVHTGGRPGGSCTAALFLKALVDGIEAMDGEEPSVRWAHIDIAGSMEAINNGPYQAKGMTTR</sequence>
<evidence type="ECO:0000313" key="6">
    <source>
        <dbReference type="EMBL" id="TDL15589.1"/>
    </source>
</evidence>
<dbReference type="GO" id="GO:0070006">
    <property type="term" value="F:metalloaminopeptidase activity"/>
    <property type="evidence" value="ECO:0007669"/>
    <property type="project" value="InterPro"/>
</dbReference>
<accession>A0A4Y7PLY4</accession>
<keyword evidence="7" id="KW-1185">Reference proteome</keyword>
<dbReference type="EMBL" id="ML170270">
    <property type="protein sequence ID" value="TDL15589.1"/>
    <property type="molecule type" value="Genomic_DNA"/>
</dbReference>
<dbReference type="Proteomes" id="UP000294933">
    <property type="component" value="Unassembled WGS sequence"/>
</dbReference>
<dbReference type="PANTHER" id="PTHR11963:SF23">
    <property type="entry name" value="CYTOSOL AMINOPEPTIDASE"/>
    <property type="match status" value="1"/>
</dbReference>
<feature type="domain" description="Cytosol aminopeptidase" evidence="5">
    <location>
        <begin position="179"/>
        <end position="214"/>
    </location>
</feature>
<evidence type="ECO:0000313" key="7">
    <source>
        <dbReference type="Proteomes" id="UP000294933"/>
    </source>
</evidence>
<comment type="similarity">
    <text evidence="1">Belongs to the peptidase M17 family.</text>
</comment>
<dbReference type="InterPro" id="IPR000819">
    <property type="entry name" value="Peptidase_M17_C"/>
</dbReference>
<evidence type="ECO:0000256" key="2">
    <source>
        <dbReference type="ARBA" id="ARBA00022438"/>
    </source>
</evidence>
<organism evidence="6 7">
    <name type="scientific">Rickenella mellea</name>
    <dbReference type="NCBI Taxonomy" id="50990"/>
    <lineage>
        <taxon>Eukaryota</taxon>
        <taxon>Fungi</taxon>
        <taxon>Dikarya</taxon>
        <taxon>Basidiomycota</taxon>
        <taxon>Agaricomycotina</taxon>
        <taxon>Agaricomycetes</taxon>
        <taxon>Hymenochaetales</taxon>
        <taxon>Rickenellaceae</taxon>
        <taxon>Rickenella</taxon>
    </lineage>
</organism>
<proteinExistence type="inferred from homology"/>
<dbReference type="GO" id="GO:0006508">
    <property type="term" value="P:proteolysis"/>
    <property type="evidence" value="ECO:0007669"/>
    <property type="project" value="UniProtKB-KW"/>
</dbReference>
<dbReference type="InterPro" id="IPR011356">
    <property type="entry name" value="Leucine_aapep/pepB"/>
</dbReference>
<keyword evidence="2" id="KW-0031">Aminopeptidase</keyword>
<dbReference type="STRING" id="50990.A0A4Y7PLY4"/>
<dbReference type="AlphaFoldDB" id="A0A4Y7PLY4"/>
<evidence type="ECO:0000256" key="4">
    <source>
        <dbReference type="ARBA" id="ARBA00022801"/>
    </source>
</evidence>
<keyword evidence="3" id="KW-0645">Protease</keyword>
<gene>
    <name evidence="6" type="ORF">BD410DRAFT_845094</name>
</gene>
<dbReference type="Gene3D" id="3.40.630.10">
    <property type="entry name" value="Zn peptidases"/>
    <property type="match status" value="2"/>
</dbReference>
<dbReference type="Pfam" id="PF00883">
    <property type="entry name" value="Peptidase_M17"/>
    <property type="match status" value="2"/>
</dbReference>
<dbReference type="SUPFAM" id="SSF53187">
    <property type="entry name" value="Zn-dependent exopeptidases"/>
    <property type="match status" value="1"/>
</dbReference>
<keyword evidence="4" id="KW-0378">Hydrolase</keyword>
<dbReference type="GO" id="GO:0005737">
    <property type="term" value="C:cytoplasm"/>
    <property type="evidence" value="ECO:0007669"/>
    <property type="project" value="InterPro"/>
</dbReference>
<reference evidence="6 7" key="1">
    <citation type="submission" date="2018-06" db="EMBL/GenBank/DDBJ databases">
        <title>A transcriptomic atlas of mushroom development highlights an independent origin of complex multicellularity.</title>
        <authorList>
            <consortium name="DOE Joint Genome Institute"/>
            <person name="Krizsan K."/>
            <person name="Almasi E."/>
            <person name="Merenyi Z."/>
            <person name="Sahu N."/>
            <person name="Viragh M."/>
            <person name="Koszo T."/>
            <person name="Mondo S."/>
            <person name="Kiss B."/>
            <person name="Balint B."/>
            <person name="Kues U."/>
            <person name="Barry K."/>
            <person name="Hegedus J.C."/>
            <person name="Henrissat B."/>
            <person name="Johnson J."/>
            <person name="Lipzen A."/>
            <person name="Ohm R."/>
            <person name="Nagy I."/>
            <person name="Pangilinan J."/>
            <person name="Yan J."/>
            <person name="Xiong Y."/>
            <person name="Grigoriev I.V."/>
            <person name="Hibbett D.S."/>
            <person name="Nagy L.G."/>
        </authorList>
    </citation>
    <scope>NUCLEOTIDE SEQUENCE [LARGE SCALE GENOMIC DNA]</scope>
    <source>
        <strain evidence="6 7">SZMC22713</strain>
    </source>
</reference>